<dbReference type="InterPro" id="IPR050736">
    <property type="entry name" value="Sensor_HK_Regulatory"/>
</dbReference>
<dbReference type="CDD" id="cd00075">
    <property type="entry name" value="HATPase"/>
    <property type="match status" value="1"/>
</dbReference>
<evidence type="ECO:0000256" key="2">
    <source>
        <dbReference type="ARBA" id="ARBA00012438"/>
    </source>
</evidence>
<protein>
    <recommendedName>
        <fullName evidence="2">histidine kinase</fullName>
        <ecNumber evidence="2">2.7.13.3</ecNumber>
    </recommendedName>
</protein>
<evidence type="ECO:0000256" key="6">
    <source>
        <dbReference type="ARBA" id="ARBA00023012"/>
    </source>
</evidence>
<evidence type="ECO:0000256" key="3">
    <source>
        <dbReference type="ARBA" id="ARBA00022553"/>
    </source>
</evidence>
<dbReference type="CDD" id="cd00082">
    <property type="entry name" value="HisKA"/>
    <property type="match status" value="1"/>
</dbReference>
<feature type="chain" id="PRO_5012986574" description="histidine kinase" evidence="8">
    <location>
        <begin position="23"/>
        <end position="896"/>
    </location>
</feature>
<evidence type="ECO:0000259" key="9">
    <source>
        <dbReference type="PROSITE" id="PS50109"/>
    </source>
</evidence>
<dbReference type="EC" id="2.7.13.3" evidence="2"/>
<dbReference type="InterPro" id="IPR036097">
    <property type="entry name" value="HisK_dim/P_sf"/>
</dbReference>
<keyword evidence="3" id="KW-0597">Phosphoprotein</keyword>
<dbReference type="Gene3D" id="3.30.450.20">
    <property type="entry name" value="PAS domain"/>
    <property type="match status" value="3"/>
</dbReference>
<dbReference type="AlphaFoldDB" id="A0A239PTG4"/>
<dbReference type="OrthoDB" id="9774458at2"/>
<dbReference type="SUPFAM" id="SSF55874">
    <property type="entry name" value="ATPase domain of HSP90 chaperone/DNA topoisomerase II/histidine kinase"/>
    <property type="match status" value="1"/>
</dbReference>
<dbReference type="PANTHER" id="PTHR43711:SF31">
    <property type="entry name" value="HISTIDINE KINASE"/>
    <property type="match status" value="1"/>
</dbReference>
<dbReference type="RefSeq" id="WP_089412340.1">
    <property type="nucleotide sequence ID" value="NZ_FZQA01000003.1"/>
</dbReference>
<dbReference type="InterPro" id="IPR003661">
    <property type="entry name" value="HisK_dim/P_dom"/>
</dbReference>
<dbReference type="InterPro" id="IPR036890">
    <property type="entry name" value="HATPase_C_sf"/>
</dbReference>
<dbReference type="SUPFAM" id="SSF55785">
    <property type="entry name" value="PYP-like sensor domain (PAS domain)"/>
    <property type="match status" value="2"/>
</dbReference>
<evidence type="ECO:0000256" key="7">
    <source>
        <dbReference type="SAM" id="MobiDB-lite"/>
    </source>
</evidence>
<evidence type="ECO:0000256" key="5">
    <source>
        <dbReference type="ARBA" id="ARBA00022777"/>
    </source>
</evidence>
<feature type="region of interest" description="Disordered" evidence="7">
    <location>
        <begin position="829"/>
        <end position="896"/>
    </location>
</feature>
<accession>A0A239PTG4</accession>
<dbReference type="SUPFAM" id="SSF47384">
    <property type="entry name" value="Homodimeric domain of signal transducing histidine kinase"/>
    <property type="match status" value="1"/>
</dbReference>
<feature type="signal peptide" evidence="8">
    <location>
        <begin position="1"/>
        <end position="22"/>
    </location>
</feature>
<keyword evidence="5 10" id="KW-0418">Kinase</keyword>
<dbReference type="InterPro" id="IPR004358">
    <property type="entry name" value="Sig_transdc_His_kin-like_C"/>
</dbReference>
<dbReference type="SMART" id="SM00387">
    <property type="entry name" value="HATPase_c"/>
    <property type="match status" value="1"/>
</dbReference>
<dbReference type="PANTHER" id="PTHR43711">
    <property type="entry name" value="TWO-COMPONENT HISTIDINE KINASE"/>
    <property type="match status" value="1"/>
</dbReference>
<feature type="compositionally biased region" description="Basic and acidic residues" evidence="7">
    <location>
        <begin position="859"/>
        <end position="876"/>
    </location>
</feature>
<gene>
    <name evidence="10" type="ORF">SAMN06297382_1884</name>
</gene>
<proteinExistence type="predicted"/>
<reference evidence="10 11" key="1">
    <citation type="submission" date="2017-07" db="EMBL/GenBank/DDBJ databases">
        <authorList>
            <person name="Sun Z.S."/>
            <person name="Albrecht U."/>
            <person name="Echele G."/>
            <person name="Lee C.C."/>
        </authorList>
    </citation>
    <scope>NUCLEOTIDE SEQUENCE [LARGE SCALE GENOMIC DNA]</scope>
    <source>
        <strain evidence="10 11">CGMCC 1.12710</strain>
    </source>
</reference>
<name>A0A239PTG4_9PROT</name>
<dbReference type="Pfam" id="PF00512">
    <property type="entry name" value="HisKA"/>
    <property type="match status" value="1"/>
</dbReference>
<feature type="domain" description="Histidine kinase" evidence="9">
    <location>
        <begin position="629"/>
        <end position="843"/>
    </location>
</feature>
<feature type="compositionally biased region" description="Low complexity" evidence="7">
    <location>
        <begin position="844"/>
        <end position="858"/>
    </location>
</feature>
<keyword evidence="11" id="KW-1185">Reference proteome</keyword>
<dbReference type="Pfam" id="PF12860">
    <property type="entry name" value="PAS_7"/>
    <property type="match status" value="2"/>
</dbReference>
<keyword evidence="6" id="KW-0902">Two-component regulatory system</keyword>
<dbReference type="GO" id="GO:0000155">
    <property type="term" value="F:phosphorelay sensor kinase activity"/>
    <property type="evidence" value="ECO:0007669"/>
    <property type="project" value="InterPro"/>
</dbReference>
<feature type="compositionally biased region" description="Basic residues" evidence="7">
    <location>
        <begin position="880"/>
        <end position="896"/>
    </location>
</feature>
<dbReference type="PROSITE" id="PS50109">
    <property type="entry name" value="HIS_KIN"/>
    <property type="match status" value="1"/>
</dbReference>
<keyword evidence="4" id="KW-0808">Transferase</keyword>
<sequence length="896" mass="96393">MRRRALFGAGAAGVLGASPAAAQGLADIAAAAGRFDPLAVTAAGAVGVAIAAIAWAARVSAASRTQSVTWSEKLAEMEAQLEKADAVLSAHPGLVLVWEDDYDAIESGWGLPKILGGPAALASLLSFARENDDPLASPVDRLLETLGELPVEDDSAPGETKKLKDKVRELRAHGIAFSGSVVTSEGRAIEADGRVAGGQVALWLTDPAARMAEDTGIMGKVRERTTDLHGALTLLERAPLPAWRRGADLSLVWVNRAYAEAVEGLAPAAVLKDQVELDPAARKIAEKAAAERRPAEGRIIVNIRGERRVLKIVETPMHAADDAALGGIAVDITELDRARTELRHHIEANRRALDQIPTAVALFGAAQNLIYHNQAFLRLWGLDEADLAVQPSHGELLDLLRHAGKLPERADYAEWKAEQLALYTGELAAPGGERDGEAPDDIWHLPDGRTLRVARARHPLGGVLCVFDDITERLDLEARYNTQIKVQRATLNNLAEGVAVFSADGSLRLYNASFLRLWRLDEELLNARPHIDRVLAALKDQIRAGDEAIADIKRRATSLSPEDRVSVKDLSVALADGRTLSFGIEPLPDGATLAHFLDVTDSREREKELKERNAFLEDIDRQKSKFVDHVSYQLRTPLATIIGFAEMLDGQMFGVLNDRQKDYIASILSASHHLRDLINDIIDLAVIDAGKMTLEPGEVDVRDLLESAATYAALKAEDTQVSLKVDCPKDIGCIRADVKRLKQVLFNLLSNAFAYTGAGGEVVLGADRAPGLVRVWVADTGRGVSPEDQAKAFDPFESRGPSAGAGLGLSLVQRFITLHGGWVRMESEPGKGTRVTCYLPSPPETAAGAPDAAAPASATRREGKPPKDGASPKKEPAASPRRRAPRRARPKARAAE</sequence>
<dbReference type="InterPro" id="IPR003594">
    <property type="entry name" value="HATPase_dom"/>
</dbReference>
<dbReference type="Pfam" id="PF02518">
    <property type="entry name" value="HATPase_c"/>
    <property type="match status" value="1"/>
</dbReference>
<comment type="catalytic activity">
    <reaction evidence="1">
        <text>ATP + protein L-histidine = ADP + protein N-phospho-L-histidine.</text>
        <dbReference type="EC" id="2.7.13.3"/>
    </reaction>
</comment>
<evidence type="ECO:0000313" key="11">
    <source>
        <dbReference type="Proteomes" id="UP000198346"/>
    </source>
</evidence>
<keyword evidence="8" id="KW-0732">Signal</keyword>
<evidence type="ECO:0000313" key="10">
    <source>
        <dbReference type="EMBL" id="SNT73575.1"/>
    </source>
</evidence>
<evidence type="ECO:0000256" key="8">
    <source>
        <dbReference type="SAM" id="SignalP"/>
    </source>
</evidence>
<dbReference type="Gene3D" id="3.30.565.10">
    <property type="entry name" value="Histidine kinase-like ATPase, C-terminal domain"/>
    <property type="match status" value="1"/>
</dbReference>
<evidence type="ECO:0000256" key="4">
    <source>
        <dbReference type="ARBA" id="ARBA00022679"/>
    </source>
</evidence>
<dbReference type="SMART" id="SM00388">
    <property type="entry name" value="HisKA"/>
    <property type="match status" value="1"/>
</dbReference>
<dbReference type="InterPro" id="IPR035965">
    <property type="entry name" value="PAS-like_dom_sf"/>
</dbReference>
<organism evidence="10 11">
    <name type="scientific">Amphiplicatus metriothermophilus</name>
    <dbReference type="NCBI Taxonomy" id="1519374"/>
    <lineage>
        <taxon>Bacteria</taxon>
        <taxon>Pseudomonadati</taxon>
        <taxon>Pseudomonadota</taxon>
        <taxon>Alphaproteobacteria</taxon>
        <taxon>Parvularculales</taxon>
        <taxon>Parvularculaceae</taxon>
        <taxon>Amphiplicatus</taxon>
    </lineage>
</organism>
<dbReference type="Gene3D" id="1.10.287.130">
    <property type="match status" value="1"/>
</dbReference>
<dbReference type="Proteomes" id="UP000198346">
    <property type="component" value="Unassembled WGS sequence"/>
</dbReference>
<dbReference type="PRINTS" id="PR00344">
    <property type="entry name" value="BCTRLSENSOR"/>
</dbReference>
<dbReference type="EMBL" id="FZQA01000003">
    <property type="protein sequence ID" value="SNT73575.1"/>
    <property type="molecule type" value="Genomic_DNA"/>
</dbReference>
<evidence type="ECO:0000256" key="1">
    <source>
        <dbReference type="ARBA" id="ARBA00000085"/>
    </source>
</evidence>
<dbReference type="InterPro" id="IPR005467">
    <property type="entry name" value="His_kinase_dom"/>
</dbReference>